<dbReference type="PROSITE" id="PS00028">
    <property type="entry name" value="ZINC_FINGER_C2H2_1"/>
    <property type="match status" value="4"/>
</dbReference>
<feature type="region of interest" description="Disordered" evidence="7">
    <location>
        <begin position="272"/>
        <end position="344"/>
    </location>
</feature>
<feature type="compositionally biased region" description="Basic and acidic residues" evidence="7">
    <location>
        <begin position="801"/>
        <end position="819"/>
    </location>
</feature>
<accession>A0A7J5Y3D2</accession>
<dbReference type="GO" id="GO:0005634">
    <property type="term" value="C:nucleus"/>
    <property type="evidence" value="ECO:0007669"/>
    <property type="project" value="UniProtKB-SubCell"/>
</dbReference>
<dbReference type="InterPro" id="IPR013087">
    <property type="entry name" value="Znf_C2H2_type"/>
</dbReference>
<reference evidence="9 10" key="1">
    <citation type="submission" date="2020-03" db="EMBL/GenBank/DDBJ databases">
        <title>Dissostichus mawsoni Genome sequencing and assembly.</title>
        <authorList>
            <person name="Park H."/>
        </authorList>
    </citation>
    <scope>NUCLEOTIDE SEQUENCE [LARGE SCALE GENOMIC DNA]</scope>
    <source>
        <strain evidence="9">DM0001</strain>
        <tissue evidence="9">Muscle</tissue>
    </source>
</reference>
<evidence type="ECO:0000313" key="10">
    <source>
        <dbReference type="Proteomes" id="UP000518266"/>
    </source>
</evidence>
<dbReference type="PANTHER" id="PTHR24396:SF29">
    <property type="entry name" value="PROTEIN WIZ ISOFORM X1"/>
    <property type="match status" value="1"/>
</dbReference>
<evidence type="ECO:0000259" key="8">
    <source>
        <dbReference type="PROSITE" id="PS50157"/>
    </source>
</evidence>
<feature type="compositionally biased region" description="Low complexity" evidence="7">
    <location>
        <begin position="515"/>
        <end position="531"/>
    </location>
</feature>
<evidence type="ECO:0000256" key="6">
    <source>
        <dbReference type="PROSITE-ProRule" id="PRU00042"/>
    </source>
</evidence>
<dbReference type="OrthoDB" id="8963894at2759"/>
<feature type="domain" description="C2H2-type" evidence="8">
    <location>
        <begin position="684"/>
        <end position="706"/>
    </location>
</feature>
<keyword evidence="3 6" id="KW-0863">Zinc-finger</keyword>
<feature type="domain" description="C2H2-type" evidence="8">
    <location>
        <begin position="455"/>
        <end position="482"/>
    </location>
</feature>
<comment type="caution">
    <text evidence="9">The sequence shown here is derived from an EMBL/GenBank/DDBJ whole genome shotgun (WGS) entry which is preliminary data.</text>
</comment>
<dbReference type="InterPro" id="IPR055125">
    <property type="entry name" value="Wiz_C_Znf"/>
</dbReference>
<dbReference type="Pfam" id="PF23015">
    <property type="entry name" value="zf-WIZ"/>
    <property type="match status" value="1"/>
</dbReference>
<feature type="domain" description="C2H2-type" evidence="8">
    <location>
        <begin position="221"/>
        <end position="243"/>
    </location>
</feature>
<evidence type="ECO:0000256" key="1">
    <source>
        <dbReference type="ARBA" id="ARBA00004123"/>
    </source>
</evidence>
<proteinExistence type="predicted"/>
<keyword evidence="10" id="KW-1185">Reference proteome</keyword>
<evidence type="ECO:0000256" key="5">
    <source>
        <dbReference type="ARBA" id="ARBA00023242"/>
    </source>
</evidence>
<evidence type="ECO:0000313" key="9">
    <source>
        <dbReference type="EMBL" id="KAF3843936.1"/>
    </source>
</evidence>
<dbReference type="Gene3D" id="3.30.160.60">
    <property type="entry name" value="Classic Zinc Finger"/>
    <property type="match status" value="1"/>
</dbReference>
<dbReference type="InterPro" id="IPR051643">
    <property type="entry name" value="Transcr_Reg_ZincFinger"/>
</dbReference>
<name>A0A7J5Y3D2_DISMA</name>
<dbReference type="SUPFAM" id="SSF57667">
    <property type="entry name" value="beta-beta-alpha zinc fingers"/>
    <property type="match status" value="1"/>
</dbReference>
<feature type="compositionally biased region" description="Polar residues" evidence="7">
    <location>
        <begin position="649"/>
        <end position="664"/>
    </location>
</feature>
<feature type="region of interest" description="Disordered" evidence="7">
    <location>
        <begin position="756"/>
        <end position="827"/>
    </location>
</feature>
<keyword evidence="4" id="KW-0862">Zinc</keyword>
<feature type="region of interest" description="Disordered" evidence="7">
    <location>
        <begin position="515"/>
        <end position="540"/>
    </location>
</feature>
<gene>
    <name evidence="9" type="ORF">F7725_015984</name>
</gene>
<dbReference type="PROSITE" id="PS50157">
    <property type="entry name" value="ZINC_FINGER_C2H2_2"/>
    <property type="match status" value="3"/>
</dbReference>
<keyword evidence="2" id="KW-0479">Metal-binding</keyword>
<dbReference type="EMBL" id="JAAKFY010000017">
    <property type="protein sequence ID" value="KAF3843936.1"/>
    <property type="molecule type" value="Genomic_DNA"/>
</dbReference>
<dbReference type="AlphaFoldDB" id="A0A7J5Y3D2"/>
<evidence type="ECO:0000256" key="2">
    <source>
        <dbReference type="ARBA" id="ARBA00022723"/>
    </source>
</evidence>
<feature type="region of interest" description="Disordered" evidence="7">
    <location>
        <begin position="638"/>
        <end position="669"/>
    </location>
</feature>
<dbReference type="GO" id="GO:0000978">
    <property type="term" value="F:RNA polymerase II cis-regulatory region sequence-specific DNA binding"/>
    <property type="evidence" value="ECO:0007669"/>
    <property type="project" value="TreeGrafter"/>
</dbReference>
<dbReference type="GO" id="GO:0008270">
    <property type="term" value="F:zinc ion binding"/>
    <property type="evidence" value="ECO:0007669"/>
    <property type="project" value="UniProtKB-KW"/>
</dbReference>
<feature type="compositionally biased region" description="Polar residues" evidence="7">
    <location>
        <begin position="281"/>
        <end position="299"/>
    </location>
</feature>
<dbReference type="Proteomes" id="UP000518266">
    <property type="component" value="Unassembled WGS sequence"/>
</dbReference>
<dbReference type="InterPro" id="IPR036236">
    <property type="entry name" value="Znf_C2H2_sf"/>
</dbReference>
<sequence length="927" mass="101024">MFVSVLEGLDQAQSLVHRAAHGQVIDGDLPQDALVVDHKQTPEKRQVTEVRVYGAADNLAAEFAELLCPVAEGDDLSGTHKCEVQGVEEEDHILPCRAREEKMRHLHSSESTPVRPGARVCSEHFVDEDYVKEKAFQLGVKVVRRTNKLKSEAAPSVCGGADHPTQPASNEVAASRQEQSQRFARLVEQREHPQRVNVHILEERPITLSAAMDSPATHLSVMCEVCGTYFETRKGLSSHARLHLRQLGVTLSESSGAPIELLYQLMQERGGSLPDFKADSSETGATPPQKTTKQETGTPSAPEDSSDSSKSGSRVMTQKKDHRAGEGSSSSSGQQNPTKPMWAPLATDAPISLASNTKNEVHVCQLCGCWYGTRKSLSGHARTHLRQIGIPESDIKGSPIDLLYQIMEEEDFKPISSEGKPGELTSNSPSTSTSSKRPSIQSPPSSKRLKPSENFTCILCGEEFENRKGLGIHARAHLRQMGVVDLQGKSSAIDTIQELVSSGMLEAKFQRNSTTSLSAASLPSTSLSPSPAKYPRTPMAPKAKKGFRLAVDPLHRKPKPEPVEVEVSVEAQRSSTNSESFTQKTPAAPKTLIAALSCHARAHLRQLGFSWSIKSSPIDLLKEIMMRESDCRLLGQTLMDPQGSRRSLDSLQSGEAAHTSSSPVDYSMREKSSSGRSWASLNDASCELCGFRFENRKALASHSRAHLRQLGIMEWKTDRASSPIDLLSELIRREPAKVAALISRYRSGDFFIKKSQKGAASPSLSTDSDSVPGSSLRPSGGRENAGLSRHSHSHTRIPAAHRSDPGQRFPRGEKSKQPDTEILGPSTKTCCACRRRKSGHQFQQPPRSGSIPAMLPKPPLTPLVKLVGKVYSLKCRFCEEVFHGPLSVQERWITHLQKHILSLGYKGKASPPAAPVAAPALVHPVAV</sequence>
<keyword evidence="5" id="KW-0539">Nucleus</keyword>
<evidence type="ECO:0000256" key="3">
    <source>
        <dbReference type="ARBA" id="ARBA00022771"/>
    </source>
</evidence>
<feature type="compositionally biased region" description="Polar residues" evidence="7">
    <location>
        <begin position="762"/>
        <end position="777"/>
    </location>
</feature>
<dbReference type="PANTHER" id="PTHR24396">
    <property type="entry name" value="ZINC FINGER PROTEIN"/>
    <property type="match status" value="1"/>
</dbReference>
<feature type="region of interest" description="Disordered" evidence="7">
    <location>
        <begin position="154"/>
        <end position="179"/>
    </location>
</feature>
<organism evidence="9 10">
    <name type="scientific">Dissostichus mawsoni</name>
    <name type="common">Antarctic cod</name>
    <dbReference type="NCBI Taxonomy" id="36200"/>
    <lineage>
        <taxon>Eukaryota</taxon>
        <taxon>Metazoa</taxon>
        <taxon>Chordata</taxon>
        <taxon>Craniata</taxon>
        <taxon>Vertebrata</taxon>
        <taxon>Euteleostomi</taxon>
        <taxon>Actinopterygii</taxon>
        <taxon>Neopterygii</taxon>
        <taxon>Teleostei</taxon>
        <taxon>Neoteleostei</taxon>
        <taxon>Acanthomorphata</taxon>
        <taxon>Eupercaria</taxon>
        <taxon>Perciformes</taxon>
        <taxon>Notothenioidei</taxon>
        <taxon>Nototheniidae</taxon>
        <taxon>Dissostichus</taxon>
    </lineage>
</organism>
<dbReference type="GO" id="GO:0000981">
    <property type="term" value="F:DNA-binding transcription factor activity, RNA polymerase II-specific"/>
    <property type="evidence" value="ECO:0007669"/>
    <property type="project" value="TreeGrafter"/>
</dbReference>
<feature type="region of interest" description="Disordered" evidence="7">
    <location>
        <begin position="414"/>
        <end position="449"/>
    </location>
</feature>
<dbReference type="SMART" id="SM00355">
    <property type="entry name" value="ZnF_C2H2"/>
    <property type="match status" value="5"/>
</dbReference>
<protein>
    <recommendedName>
        <fullName evidence="8">C2H2-type domain-containing protein</fullName>
    </recommendedName>
</protein>
<evidence type="ECO:0000256" key="4">
    <source>
        <dbReference type="ARBA" id="ARBA00022833"/>
    </source>
</evidence>
<comment type="subcellular location">
    <subcellularLocation>
        <location evidence="1">Nucleus</location>
    </subcellularLocation>
</comment>
<feature type="compositionally biased region" description="Low complexity" evidence="7">
    <location>
        <begin position="425"/>
        <end position="443"/>
    </location>
</feature>
<evidence type="ECO:0000256" key="7">
    <source>
        <dbReference type="SAM" id="MobiDB-lite"/>
    </source>
</evidence>